<proteinExistence type="predicted"/>
<keyword evidence="2" id="KW-1185">Reference proteome</keyword>
<comment type="caution">
    <text evidence="1">The sequence shown here is derived from an EMBL/GenBank/DDBJ whole genome shotgun (WGS) entry which is preliminary data.</text>
</comment>
<gene>
    <name evidence="1" type="ORF">F5050DRAFT_1751663</name>
</gene>
<reference evidence="1" key="1">
    <citation type="submission" date="2022-08" db="EMBL/GenBank/DDBJ databases">
        <authorList>
            <consortium name="DOE Joint Genome Institute"/>
            <person name="Min B."/>
            <person name="Riley R."/>
            <person name="Sierra-Patev S."/>
            <person name="Naranjo-Ortiz M."/>
            <person name="Looney B."/>
            <person name="Konkel Z."/>
            <person name="Slot J.C."/>
            <person name="Sakamoto Y."/>
            <person name="Steenwyk J.L."/>
            <person name="Rokas A."/>
            <person name="Carro J."/>
            <person name="Camarero S."/>
            <person name="Ferreira P."/>
            <person name="Molpeceres G."/>
            <person name="Ruiz-Duenas F.J."/>
            <person name="Serrano A."/>
            <person name="Henrissat B."/>
            <person name="Drula E."/>
            <person name="Hughes K.W."/>
            <person name="Mata J.L."/>
            <person name="Ishikawa N.K."/>
            <person name="Vargas-Isla R."/>
            <person name="Ushijima S."/>
            <person name="Smith C.A."/>
            <person name="Ahrendt S."/>
            <person name="Andreopoulos W."/>
            <person name="He G."/>
            <person name="Labutti K."/>
            <person name="Lipzen A."/>
            <person name="Ng V."/>
            <person name="Sandor L."/>
            <person name="Barry K."/>
            <person name="Martinez A.T."/>
            <person name="Xiao Y."/>
            <person name="Gibbons J.G."/>
            <person name="Terashima K."/>
            <person name="Hibbett D.S."/>
            <person name="Grigoriev I.V."/>
        </authorList>
    </citation>
    <scope>NUCLEOTIDE SEQUENCE</scope>
    <source>
        <strain evidence="1">TFB10827</strain>
    </source>
</reference>
<dbReference type="Proteomes" id="UP001163828">
    <property type="component" value="Unassembled WGS sequence"/>
</dbReference>
<organism evidence="1 2">
    <name type="scientific">Lentinula boryana</name>
    <dbReference type="NCBI Taxonomy" id="40481"/>
    <lineage>
        <taxon>Eukaryota</taxon>
        <taxon>Fungi</taxon>
        <taxon>Dikarya</taxon>
        <taxon>Basidiomycota</taxon>
        <taxon>Agaricomycotina</taxon>
        <taxon>Agaricomycetes</taxon>
        <taxon>Agaricomycetidae</taxon>
        <taxon>Agaricales</taxon>
        <taxon>Marasmiineae</taxon>
        <taxon>Omphalotaceae</taxon>
        <taxon>Lentinula</taxon>
    </lineage>
</organism>
<evidence type="ECO:0000313" key="1">
    <source>
        <dbReference type="EMBL" id="KAJ3997498.1"/>
    </source>
</evidence>
<protein>
    <submittedName>
        <fullName evidence="1">Uncharacterized protein</fullName>
    </submittedName>
</protein>
<evidence type="ECO:0000313" key="2">
    <source>
        <dbReference type="Proteomes" id="UP001163828"/>
    </source>
</evidence>
<accession>A0ABQ8QGG2</accession>
<dbReference type="EMBL" id="MU790581">
    <property type="protein sequence ID" value="KAJ3997498.1"/>
    <property type="molecule type" value="Genomic_DNA"/>
</dbReference>
<sequence length="108" mass="12082">MYTSITTRGTQDSEMCLVYHVGRQVQTPVFLIVVIIVSNQAHLVFCTMQTPSITISCTQDIGLLFRSLSCAGEQFRTPLSPILVLINVIFTKTHTILGRVFLVLHAMR</sequence>
<name>A0ABQ8QGG2_9AGAR</name>